<accession>A0A8D9UHW0</accession>
<reference evidence="1" key="1">
    <citation type="journal article" date="2021" name="Proc. Natl. Acad. Sci. U.S.A.">
        <title>A Catalog of Tens of Thousands of Viruses from Human Metagenomes Reveals Hidden Associations with Chronic Diseases.</title>
        <authorList>
            <person name="Tisza M.J."/>
            <person name="Buck C.B."/>
        </authorList>
    </citation>
    <scope>NUCLEOTIDE SEQUENCE</scope>
    <source>
        <strain evidence="1">CtOZu12</strain>
    </source>
</reference>
<dbReference type="EMBL" id="BK029940">
    <property type="protein sequence ID" value="DAD55930.1"/>
    <property type="molecule type" value="Genomic_DNA"/>
</dbReference>
<name>A0A8D9UHW0_9VIRU</name>
<sequence length="65" mass="7848">MMPLILPNKDNLDYPKIWPHKERRQINWVYTDLGLDKDIVKLELTEKFTYNYKNGKPFTLYSVSD</sequence>
<proteinExistence type="predicted"/>
<evidence type="ECO:0000313" key="1">
    <source>
        <dbReference type="EMBL" id="DAD55930.1"/>
    </source>
</evidence>
<organism evidence="1">
    <name type="scientific">Bacteriophage sp</name>
    <dbReference type="NCBI Taxonomy" id="38018"/>
    <lineage>
        <taxon>Viruses</taxon>
    </lineage>
</organism>
<protein>
    <submittedName>
        <fullName evidence="1">Uncharacterized protein</fullName>
    </submittedName>
</protein>